<dbReference type="InterPro" id="IPR005322">
    <property type="entry name" value="Peptidase_C69"/>
</dbReference>
<dbReference type="PANTHER" id="PTHR12994">
    <property type="entry name" value="SECERNIN"/>
    <property type="match status" value="1"/>
</dbReference>
<dbReference type="Pfam" id="PF03577">
    <property type="entry name" value="Peptidase_C69"/>
    <property type="match status" value="1"/>
</dbReference>
<evidence type="ECO:0000256" key="2">
    <source>
        <dbReference type="SAM" id="SignalP"/>
    </source>
</evidence>
<dbReference type="GO" id="GO:0016805">
    <property type="term" value="F:dipeptidase activity"/>
    <property type="evidence" value="ECO:0007669"/>
    <property type="project" value="UniProtKB-KW"/>
</dbReference>
<name>A0A3E2BMI9_9BACT</name>
<comment type="caution">
    <text evidence="3">The sequence shown here is derived from an EMBL/GenBank/DDBJ whole genome shotgun (WGS) entry which is preliminary data.</text>
</comment>
<evidence type="ECO:0000313" key="3">
    <source>
        <dbReference type="EMBL" id="RFT15980.1"/>
    </source>
</evidence>
<sequence>MSFKKARKYFLPTGLLLALAWLWLSAPATQSGLANWPGQDEGWGCTSIMVGRLASADGSVITCHTCDGNYRQWVNIVPRRQNKPGTMNKVYEGRMNTETPQDMKGVILKGEVPEVPETFAFLNTAYPALNEFGLAIGETTIGGKQELYNPEGMFMIEELERLMLERCKTAREAIKLAGELVKQYGYGDYGECLTIADSREVWHFEIFGAGPLEKGAVWAAVRIPDDQVGISANIPRIGQLNLKDPNNYMASDNVFKVAEEMGWWDPKKGEPFKFWKAYGGPKAFAIREYFVFSQLAPSLKLDLNAEELPFSIKPEKKVSVRDILRLYRETYEGTDYDMSRNLMVKKRNSEELTRSPVVSNWMSRDWINLINTLKPGTISPQRTIAINACAYATVIQLRSWLPPAVGAVCWFAFDNPALSARIPIFAGVTELPPSFEVCAQHRYREDSAAWIFRRANRLAILRWGDHRQVMEDTVRAFEEKAMAELPLVEKKVLEIMNSKTPDKEPLTVNQYLTQYTGDFARAAMQKYRELYEQFWTRYARGF</sequence>
<keyword evidence="2" id="KW-0732">Signal</keyword>
<dbReference type="Proteomes" id="UP000257323">
    <property type="component" value="Unassembled WGS sequence"/>
</dbReference>
<gene>
    <name evidence="3" type="ORF">OP8BY_1986</name>
</gene>
<dbReference type="GO" id="GO:0006508">
    <property type="term" value="P:proteolysis"/>
    <property type="evidence" value="ECO:0007669"/>
    <property type="project" value="UniProtKB-KW"/>
</dbReference>
<dbReference type="PANTHER" id="PTHR12994:SF17">
    <property type="entry name" value="LD30995P"/>
    <property type="match status" value="1"/>
</dbReference>
<protein>
    <recommendedName>
        <fullName evidence="1">Dipeptidase</fullName>
        <ecNumber evidence="1">3.4.-.-</ecNumber>
    </recommendedName>
</protein>
<accession>A0A3E2BMI9</accession>
<keyword evidence="1" id="KW-0378">Hydrolase</keyword>
<evidence type="ECO:0000256" key="1">
    <source>
        <dbReference type="RuleBase" id="RU364089"/>
    </source>
</evidence>
<keyword evidence="1" id="KW-0224">Dipeptidase</keyword>
<proteinExistence type="inferred from homology"/>
<dbReference type="EMBL" id="QUAH01000005">
    <property type="protein sequence ID" value="RFT15980.1"/>
    <property type="molecule type" value="Genomic_DNA"/>
</dbReference>
<evidence type="ECO:0000313" key="4">
    <source>
        <dbReference type="Proteomes" id="UP000257323"/>
    </source>
</evidence>
<dbReference type="Gene3D" id="3.60.60.10">
    <property type="entry name" value="Penicillin V Acylase, Chain A"/>
    <property type="match status" value="1"/>
</dbReference>
<feature type="signal peptide" evidence="2">
    <location>
        <begin position="1"/>
        <end position="30"/>
    </location>
</feature>
<comment type="similarity">
    <text evidence="1">Belongs to the peptidase C69 family.</text>
</comment>
<keyword evidence="1" id="KW-0645">Protease</keyword>
<dbReference type="GO" id="GO:0070004">
    <property type="term" value="F:cysteine-type exopeptidase activity"/>
    <property type="evidence" value="ECO:0007669"/>
    <property type="project" value="InterPro"/>
</dbReference>
<comment type="catalytic activity">
    <reaction evidence="1">
        <text>an L-aminoacyl-L-amino acid + H2O = 2 an L-alpha-amino acid</text>
        <dbReference type="Rhea" id="RHEA:48940"/>
        <dbReference type="ChEBI" id="CHEBI:15377"/>
        <dbReference type="ChEBI" id="CHEBI:59869"/>
        <dbReference type="ChEBI" id="CHEBI:77460"/>
    </reaction>
</comment>
<dbReference type="AlphaFoldDB" id="A0A3E2BMI9"/>
<feature type="chain" id="PRO_5017732161" description="Dipeptidase" evidence="2">
    <location>
        <begin position="31"/>
        <end position="542"/>
    </location>
</feature>
<reference evidence="3 4" key="1">
    <citation type="submission" date="2018-08" db="EMBL/GenBank/DDBJ databases">
        <title>Genome analysis of the thermophilic bacterium of the candidate phylum Aminicenantes from deep subsurface aquifer revealed its physiology and ecological role.</title>
        <authorList>
            <person name="Kadnikov V.V."/>
            <person name="Mardanov A.V."/>
            <person name="Beletsky A.V."/>
            <person name="Karnachuk O.V."/>
            <person name="Ravin N.V."/>
        </authorList>
    </citation>
    <scope>NUCLEOTIDE SEQUENCE [LARGE SCALE GENOMIC DNA]</scope>
    <source>
        <strain evidence="3">BY38</strain>
    </source>
</reference>
<organism evidence="3 4">
    <name type="scientific">Candidatus Saccharicenans subterraneus</name>
    <dbReference type="NCBI Taxonomy" id="2508984"/>
    <lineage>
        <taxon>Bacteria</taxon>
        <taxon>Candidatus Aminicenantota</taxon>
        <taxon>Candidatus Aminicenantia</taxon>
        <taxon>Candidatus Aminicenantales</taxon>
        <taxon>Candidatus Saccharicenantaceae</taxon>
        <taxon>Candidatus Saccharicenans</taxon>
    </lineage>
</organism>
<dbReference type="EC" id="3.4.-.-" evidence="1"/>